<gene>
    <name evidence="1" type="ORF">CVT26_015538</name>
</gene>
<dbReference type="InParanoid" id="A0A409YD43"/>
<evidence type="ECO:0000313" key="1">
    <source>
        <dbReference type="EMBL" id="PPR00933.1"/>
    </source>
</evidence>
<dbReference type="EMBL" id="NHYE01000977">
    <property type="protein sequence ID" value="PPR00933.1"/>
    <property type="molecule type" value="Genomic_DNA"/>
</dbReference>
<dbReference type="AlphaFoldDB" id="A0A409YD43"/>
<protein>
    <submittedName>
        <fullName evidence="1">Uncharacterized protein</fullName>
    </submittedName>
</protein>
<proteinExistence type="predicted"/>
<sequence length="101" mass="10784">MSTRTLFSVIFHSVSEGLPLLTPEILLGIAVISGNIGGTPLLHLLLRSLKISPYPTSLRVTMNPAPSPEASSPPPVITKAHTGELPFRAQYCARGGFFSIE</sequence>
<organism evidence="1 2">
    <name type="scientific">Gymnopilus dilepis</name>
    <dbReference type="NCBI Taxonomy" id="231916"/>
    <lineage>
        <taxon>Eukaryota</taxon>
        <taxon>Fungi</taxon>
        <taxon>Dikarya</taxon>
        <taxon>Basidiomycota</taxon>
        <taxon>Agaricomycotina</taxon>
        <taxon>Agaricomycetes</taxon>
        <taxon>Agaricomycetidae</taxon>
        <taxon>Agaricales</taxon>
        <taxon>Agaricineae</taxon>
        <taxon>Hymenogastraceae</taxon>
        <taxon>Gymnopilus</taxon>
    </lineage>
</organism>
<name>A0A409YD43_9AGAR</name>
<dbReference type="Proteomes" id="UP000284706">
    <property type="component" value="Unassembled WGS sequence"/>
</dbReference>
<evidence type="ECO:0000313" key="2">
    <source>
        <dbReference type="Proteomes" id="UP000284706"/>
    </source>
</evidence>
<accession>A0A409YD43</accession>
<comment type="caution">
    <text evidence="1">The sequence shown here is derived from an EMBL/GenBank/DDBJ whole genome shotgun (WGS) entry which is preliminary data.</text>
</comment>
<reference evidence="1 2" key="1">
    <citation type="journal article" date="2018" name="Evol. Lett.">
        <title>Horizontal gene cluster transfer increased hallucinogenic mushroom diversity.</title>
        <authorList>
            <person name="Reynolds H.T."/>
            <person name="Vijayakumar V."/>
            <person name="Gluck-Thaler E."/>
            <person name="Korotkin H.B."/>
            <person name="Matheny P.B."/>
            <person name="Slot J.C."/>
        </authorList>
    </citation>
    <scope>NUCLEOTIDE SEQUENCE [LARGE SCALE GENOMIC DNA]</scope>
    <source>
        <strain evidence="1 2">SRW20</strain>
    </source>
</reference>
<keyword evidence="2" id="KW-1185">Reference proteome</keyword>